<dbReference type="Pfam" id="PF07724">
    <property type="entry name" value="AAA_2"/>
    <property type="match status" value="1"/>
</dbReference>
<dbReference type="EMBL" id="CP001634">
    <property type="protein sequence ID" value="ACR80343.1"/>
    <property type="molecule type" value="Genomic_DNA"/>
</dbReference>
<dbReference type="Proteomes" id="UP000002382">
    <property type="component" value="Chromosome"/>
</dbReference>
<keyword evidence="4 6" id="KW-0067">ATP-binding</keyword>
<dbReference type="GO" id="GO:0009376">
    <property type="term" value="C:HslUV protease complex"/>
    <property type="evidence" value="ECO:0007669"/>
    <property type="project" value="UniProtKB-UniRule"/>
</dbReference>
<proteinExistence type="inferred from homology"/>
<dbReference type="PANTHER" id="PTHR48102:SF3">
    <property type="entry name" value="ATP-DEPENDENT PROTEASE ATPASE SUBUNIT HSLU"/>
    <property type="match status" value="1"/>
</dbReference>
<comment type="subcellular location">
    <subcellularLocation>
        <location evidence="6">Cytoplasm</location>
    </subcellularLocation>
</comment>
<feature type="binding site" evidence="6">
    <location>
        <position position="25"/>
    </location>
    <ligand>
        <name>ATP</name>
        <dbReference type="ChEBI" id="CHEBI:30616"/>
    </ligand>
</feature>
<dbReference type="AlphaFoldDB" id="C5CFD4"/>
<dbReference type="InterPro" id="IPR019489">
    <property type="entry name" value="Clp_ATPase_C"/>
</dbReference>
<dbReference type="Gene3D" id="3.40.50.300">
    <property type="entry name" value="P-loop containing nucleotide triphosphate hydrolases"/>
    <property type="match status" value="2"/>
</dbReference>
<feature type="domain" description="Clp ATPase C-terminal" evidence="9">
    <location>
        <begin position="356"/>
        <end position="450"/>
    </location>
</feature>
<dbReference type="NCBIfam" id="TIGR00390">
    <property type="entry name" value="hslU"/>
    <property type="match status" value="1"/>
</dbReference>
<dbReference type="OrthoDB" id="9804062at2"/>
<gene>
    <name evidence="6" type="primary">hslU</name>
    <name evidence="10" type="ordered locus">Kole_1654</name>
</gene>
<accession>C5CFD4</accession>
<dbReference type="HAMAP" id="MF_00249">
    <property type="entry name" value="HslU"/>
    <property type="match status" value="1"/>
</dbReference>
<dbReference type="InterPro" id="IPR004491">
    <property type="entry name" value="HslU"/>
</dbReference>
<dbReference type="NCBIfam" id="NF003544">
    <property type="entry name" value="PRK05201.1"/>
    <property type="match status" value="1"/>
</dbReference>
<dbReference type="GO" id="GO:0036402">
    <property type="term" value="F:proteasome-activating activity"/>
    <property type="evidence" value="ECO:0007669"/>
    <property type="project" value="UniProtKB-UniRule"/>
</dbReference>
<dbReference type="KEGG" id="kol:Kole_1654"/>
<evidence type="ECO:0000259" key="8">
    <source>
        <dbReference type="SMART" id="SM00382"/>
    </source>
</evidence>
<evidence type="ECO:0000313" key="10">
    <source>
        <dbReference type="EMBL" id="ACR80343.1"/>
    </source>
</evidence>
<sequence>MPQIDEDLAQLTPKKIVEELDKYIVGQAEAKRAVAVALRNRIRRQKLPEDVRKEIIPKNILMIGPTGVGKTEIARRLAELSKSPFIKVEATRFTEVGYVGKNVDSMIRELVAFGVNMVKQEKMKEVEEKAKQFVEDRILEALVPGLKHRAGQPKNIFELFQGVPQQRISPEEAENLRRKREEYRQKLRDGELENLQIEIELEEQPKQMIMIPGMEEMGIDMSGMFGDMLPKRKKKKRMSVAEARKVLLPIESEKLLDMDKVIAEAIERVENRGIVFIDEIDKVTARGSHGPDVSREGVQRDLLPIIEGTTINTKYGPVRTDFILFIAAGAFHLAKPSDLIPEFQGRFPIRVELNPLTEQDFLRILTEPKNAITKQYKALLETEGITLEFTEAGLKEIARVAHDLNERIENIGARRLYTVVEKVLEEISFEAPDVSEPKVIITEDYVNTRIKEILADEDLSAFIL</sequence>
<dbReference type="Pfam" id="PF00004">
    <property type="entry name" value="AAA"/>
    <property type="match status" value="1"/>
</dbReference>
<keyword evidence="10" id="KW-0346">Stress response</keyword>
<protein>
    <recommendedName>
        <fullName evidence="6">ATP-dependent protease ATPase subunit HslU</fullName>
    </recommendedName>
    <alternativeName>
        <fullName evidence="6">Unfoldase HslU</fullName>
    </alternativeName>
</protein>
<dbReference type="GO" id="GO:0008233">
    <property type="term" value="F:peptidase activity"/>
    <property type="evidence" value="ECO:0007669"/>
    <property type="project" value="InterPro"/>
</dbReference>
<evidence type="ECO:0000256" key="4">
    <source>
        <dbReference type="ARBA" id="ARBA00022840"/>
    </source>
</evidence>
<evidence type="ECO:0000256" key="1">
    <source>
        <dbReference type="ARBA" id="ARBA00009771"/>
    </source>
</evidence>
<dbReference type="RefSeq" id="WP_015868988.1">
    <property type="nucleotide sequence ID" value="NC_012785.1"/>
</dbReference>
<comment type="subunit">
    <text evidence="6">A double ring-shaped homohexamer of HslV is capped on each side by a ring-shaped HslU homohexamer. The assembly of the HslU/HslV complex is dependent on binding of ATP.</text>
</comment>
<evidence type="ECO:0000256" key="7">
    <source>
        <dbReference type="SAM" id="Coils"/>
    </source>
</evidence>
<keyword evidence="2 6" id="KW-0963">Cytoplasm</keyword>
<dbReference type="InterPro" id="IPR027417">
    <property type="entry name" value="P-loop_NTPase"/>
</dbReference>
<evidence type="ECO:0000256" key="5">
    <source>
        <dbReference type="ARBA" id="ARBA00023186"/>
    </source>
</evidence>
<evidence type="ECO:0000256" key="6">
    <source>
        <dbReference type="HAMAP-Rule" id="MF_00249"/>
    </source>
</evidence>
<evidence type="ECO:0000259" key="9">
    <source>
        <dbReference type="SMART" id="SM01086"/>
    </source>
</evidence>
<reference evidence="10 11" key="1">
    <citation type="submission" date="2009-06" db="EMBL/GenBank/DDBJ databases">
        <title>Complete sequence of Thermotogales bacterium TBF 19.5.1.</title>
        <authorList>
            <consortium name="US DOE Joint Genome Institute"/>
            <person name="Lucas S."/>
            <person name="Copeland A."/>
            <person name="Lapidus A."/>
            <person name="Glavina del Rio T."/>
            <person name="Tice H."/>
            <person name="Bruce D."/>
            <person name="Goodwin L."/>
            <person name="Pitluck S."/>
            <person name="Chertkov O."/>
            <person name="Brettin T."/>
            <person name="Detter J.C."/>
            <person name="Han C."/>
            <person name="Schmutz J."/>
            <person name="Larimer F."/>
            <person name="Land M."/>
            <person name="Hauser L."/>
            <person name="Kyrpides N."/>
            <person name="Ovchinnikova G."/>
            <person name="Noll K."/>
        </authorList>
    </citation>
    <scope>NUCLEOTIDE SEQUENCE [LARGE SCALE GENOMIC DNA]</scope>
    <source>
        <strain evidence="11">ATCC BAA-1733 / DSM 21960 / TBF 19.5.1</strain>
    </source>
</reference>
<dbReference type="InterPro" id="IPR050052">
    <property type="entry name" value="ATP-dep_Clp_protease_ClpX"/>
</dbReference>
<keyword evidence="7" id="KW-0175">Coiled coil</keyword>
<evidence type="ECO:0000313" key="11">
    <source>
        <dbReference type="Proteomes" id="UP000002382"/>
    </source>
</evidence>
<dbReference type="SMART" id="SM00382">
    <property type="entry name" value="AAA"/>
    <property type="match status" value="1"/>
</dbReference>
<dbReference type="GO" id="GO:0005524">
    <property type="term" value="F:ATP binding"/>
    <property type="evidence" value="ECO:0007669"/>
    <property type="project" value="UniProtKB-UniRule"/>
</dbReference>
<keyword evidence="3 6" id="KW-0547">Nucleotide-binding</keyword>
<dbReference type="STRING" id="521045.Kole_1654"/>
<keyword evidence="11" id="KW-1185">Reference proteome</keyword>
<dbReference type="GO" id="GO:0043335">
    <property type="term" value="P:protein unfolding"/>
    <property type="evidence" value="ECO:0007669"/>
    <property type="project" value="UniProtKB-UniRule"/>
</dbReference>
<dbReference type="FunFam" id="3.40.50.300:FF:000213">
    <property type="entry name" value="ATP-dependent protease ATPase subunit HslU"/>
    <property type="match status" value="1"/>
</dbReference>
<dbReference type="SMART" id="SM01086">
    <property type="entry name" value="ClpB_D2-small"/>
    <property type="match status" value="1"/>
</dbReference>
<feature type="coiled-coil region" evidence="7">
    <location>
        <begin position="173"/>
        <end position="200"/>
    </location>
</feature>
<organism evidence="10 11">
    <name type="scientific">Kosmotoga olearia (strain ATCC BAA-1733 / DSM 21960 / TBF 19.5.1)</name>
    <dbReference type="NCBI Taxonomy" id="521045"/>
    <lineage>
        <taxon>Bacteria</taxon>
        <taxon>Thermotogati</taxon>
        <taxon>Thermotogota</taxon>
        <taxon>Thermotogae</taxon>
        <taxon>Kosmotogales</taxon>
        <taxon>Kosmotogaceae</taxon>
        <taxon>Kosmotoga</taxon>
    </lineage>
</organism>
<dbReference type="InterPro" id="IPR003593">
    <property type="entry name" value="AAA+_ATPase"/>
</dbReference>
<feature type="binding site" evidence="6">
    <location>
        <begin position="67"/>
        <end position="72"/>
    </location>
    <ligand>
        <name>ATP</name>
        <dbReference type="ChEBI" id="CHEBI:30616"/>
    </ligand>
</feature>
<evidence type="ECO:0000256" key="3">
    <source>
        <dbReference type="ARBA" id="ARBA00022741"/>
    </source>
</evidence>
<dbReference type="HOGENOM" id="CLU_033123_0_0_0"/>
<name>C5CFD4_KOSOT</name>
<dbReference type="eggNOG" id="COG1220">
    <property type="taxonomic scope" value="Bacteria"/>
</dbReference>
<dbReference type="PANTHER" id="PTHR48102">
    <property type="entry name" value="ATP-DEPENDENT CLP PROTEASE ATP-BINDING SUBUNIT CLPX-LIKE, MITOCHONDRIAL-RELATED"/>
    <property type="match status" value="1"/>
</dbReference>
<keyword evidence="5 6" id="KW-0143">Chaperone</keyword>
<reference evidence="10 11" key="2">
    <citation type="journal article" date="2011" name="J. Bacteriol.">
        <title>Genome Sequence of Kosmotoga olearia Strain TBF 19.5.1, a Thermophilic Bacterium with a Wide Growth Temperature Range, Isolated from the Troll B Oil Platform in the North Sea.</title>
        <authorList>
            <person name="Swithers K.S."/>
            <person name="Dipippo J.L."/>
            <person name="Bruce D.C."/>
            <person name="Detter C."/>
            <person name="Tapia R."/>
            <person name="Han S."/>
            <person name="Goodwin L.A."/>
            <person name="Han J."/>
            <person name="Woyke T."/>
            <person name="Pitluck S."/>
            <person name="Pennacchio L."/>
            <person name="Nolan M."/>
            <person name="Mikhailova N."/>
            <person name="Land M.L."/>
            <person name="Nesbo C.L."/>
            <person name="Gogarten J.P."/>
            <person name="Noll K.M."/>
        </authorList>
    </citation>
    <scope>NUCLEOTIDE SEQUENCE [LARGE SCALE GENOMIC DNA]</scope>
    <source>
        <strain evidence="11">ATCC BAA-1733 / DSM 21960 / TBF 19.5.1</strain>
    </source>
</reference>
<dbReference type="InterPro" id="IPR003959">
    <property type="entry name" value="ATPase_AAA_core"/>
</dbReference>
<dbReference type="GO" id="GO:0016887">
    <property type="term" value="F:ATP hydrolysis activity"/>
    <property type="evidence" value="ECO:0007669"/>
    <property type="project" value="InterPro"/>
</dbReference>
<feature type="binding site" evidence="6">
    <location>
        <position position="278"/>
    </location>
    <ligand>
        <name>ATP</name>
        <dbReference type="ChEBI" id="CHEBI:30616"/>
    </ligand>
</feature>
<dbReference type="Gene3D" id="1.10.8.60">
    <property type="match status" value="1"/>
</dbReference>
<feature type="binding site" evidence="6">
    <location>
        <position position="342"/>
    </location>
    <ligand>
        <name>ATP</name>
        <dbReference type="ChEBI" id="CHEBI:30616"/>
    </ligand>
</feature>
<feature type="domain" description="AAA+ ATPase" evidence="8">
    <location>
        <begin position="56"/>
        <end position="353"/>
    </location>
</feature>
<comment type="similarity">
    <text evidence="1 6">Belongs to the ClpX chaperone family. HslU subfamily.</text>
</comment>
<comment type="function">
    <text evidence="6">ATPase subunit of a proteasome-like degradation complex; this subunit has chaperone activity. The binding of ATP and its subsequent hydrolysis by HslU are essential for unfolding of protein substrates subsequently hydrolyzed by HslV. HslU recognizes the N-terminal part of its protein substrates and unfolds these before they are guided to HslV for hydrolysis.</text>
</comment>
<dbReference type="SUPFAM" id="SSF52540">
    <property type="entry name" value="P-loop containing nucleoside triphosphate hydrolases"/>
    <property type="match status" value="1"/>
</dbReference>
<evidence type="ECO:0000256" key="2">
    <source>
        <dbReference type="ARBA" id="ARBA00022490"/>
    </source>
</evidence>
<feature type="binding site" evidence="6">
    <location>
        <position position="414"/>
    </location>
    <ligand>
        <name>ATP</name>
        <dbReference type="ChEBI" id="CHEBI:30616"/>
    </ligand>
</feature>